<name>A0A9W6BSI4_9CHLO</name>
<comment type="caution">
    <text evidence="1">The sequence shown here is derived from an EMBL/GenBank/DDBJ whole genome shotgun (WGS) entry which is preliminary data.</text>
</comment>
<evidence type="ECO:0000313" key="2">
    <source>
        <dbReference type="Proteomes" id="UP001165080"/>
    </source>
</evidence>
<evidence type="ECO:0000313" key="1">
    <source>
        <dbReference type="EMBL" id="GLC57429.1"/>
    </source>
</evidence>
<accession>A0A9W6BSI4</accession>
<reference evidence="1 2" key="1">
    <citation type="journal article" date="2023" name="Commun. Biol.">
        <title>Reorganization of the ancestral sex-determining regions during the evolution of trioecy in Pleodorina starrii.</title>
        <authorList>
            <person name="Takahashi K."/>
            <person name="Suzuki S."/>
            <person name="Kawai-Toyooka H."/>
            <person name="Yamamoto K."/>
            <person name="Hamaji T."/>
            <person name="Ootsuki R."/>
            <person name="Yamaguchi H."/>
            <person name="Kawachi M."/>
            <person name="Higashiyama T."/>
            <person name="Nozaki H."/>
        </authorList>
    </citation>
    <scope>NUCLEOTIDE SEQUENCE [LARGE SCALE GENOMIC DNA]</scope>
    <source>
        <strain evidence="1 2">NIES-4479</strain>
    </source>
</reference>
<sequence>MLIQCSDRIGPSLQKLYFTTLKAPTVNQTAAFIPIEEHHDTSSDIGACYFNFLFKFNSTMGALADAHAAQLYGQWPVDYIAWQWRFLGSDGYYNSPIYMSELAATHACAERVAASMEIDIRQRPMVLITDSWLFRNLVQMDTFAELVVPDMTFPHAARGRGAAVQAMQEDFVKLYLVSRARCLLTSGAASGLPLWLRGAGGDGGRSSGNNSAPFAIAASTAGSAAGGPTTPLKRLLEDQQPLASCRYDMATCEPLL</sequence>
<gene>
    <name evidence="1" type="primary">PLEST010871</name>
    <name evidence="1" type="ORF">PLESTB_001223400</name>
</gene>
<proteinExistence type="predicted"/>
<dbReference type="AlphaFoldDB" id="A0A9W6BSI4"/>
<dbReference type="Proteomes" id="UP001165080">
    <property type="component" value="Unassembled WGS sequence"/>
</dbReference>
<protein>
    <submittedName>
        <fullName evidence="1">Uncharacterized protein</fullName>
    </submittedName>
</protein>
<keyword evidence="2" id="KW-1185">Reference proteome</keyword>
<dbReference type="EMBL" id="BRXU01000018">
    <property type="protein sequence ID" value="GLC57429.1"/>
    <property type="molecule type" value="Genomic_DNA"/>
</dbReference>
<organism evidence="1 2">
    <name type="scientific">Pleodorina starrii</name>
    <dbReference type="NCBI Taxonomy" id="330485"/>
    <lineage>
        <taxon>Eukaryota</taxon>
        <taxon>Viridiplantae</taxon>
        <taxon>Chlorophyta</taxon>
        <taxon>core chlorophytes</taxon>
        <taxon>Chlorophyceae</taxon>
        <taxon>CS clade</taxon>
        <taxon>Chlamydomonadales</taxon>
        <taxon>Volvocaceae</taxon>
        <taxon>Pleodorina</taxon>
    </lineage>
</organism>